<evidence type="ECO:0000313" key="1">
    <source>
        <dbReference type="EMBL" id="OKO93615.1"/>
    </source>
</evidence>
<proteinExistence type="predicted"/>
<dbReference type="AlphaFoldDB" id="A0A1Q5T0K2"/>
<protein>
    <submittedName>
        <fullName evidence="1">Uncharacterized protein</fullName>
    </submittedName>
</protein>
<dbReference type="EMBL" id="MQMG01000020">
    <property type="protein sequence ID" value="OKO93615.1"/>
    <property type="molecule type" value="Genomic_DNA"/>
</dbReference>
<evidence type="ECO:0000313" key="2">
    <source>
        <dbReference type="Proteomes" id="UP000186030"/>
    </source>
</evidence>
<comment type="caution">
    <text evidence="1">The sequence shown here is derived from an EMBL/GenBank/DDBJ whole genome shotgun (WGS) entry which is preliminary data.</text>
</comment>
<gene>
    <name evidence="1" type="ORF">BRO54_1847</name>
</gene>
<dbReference type="Proteomes" id="UP000186030">
    <property type="component" value="Unassembled WGS sequence"/>
</dbReference>
<accession>A0A1Q5T0K2</accession>
<organism evidence="1 2">
    <name type="scientific">Geobacillus proteiniphilus</name>
    <dbReference type="NCBI Taxonomy" id="860353"/>
    <lineage>
        <taxon>Bacteria</taxon>
        <taxon>Bacillati</taxon>
        <taxon>Bacillota</taxon>
        <taxon>Bacilli</taxon>
        <taxon>Bacillales</taxon>
        <taxon>Anoxybacillaceae</taxon>
        <taxon>Geobacillus</taxon>
    </lineage>
</organism>
<reference evidence="1 2" key="1">
    <citation type="submission" date="2016-11" db="EMBL/GenBank/DDBJ databases">
        <authorList>
            <person name="Kadnikov V."/>
            <person name="Nazina T."/>
        </authorList>
    </citation>
    <scope>NUCLEOTIDE SEQUENCE [LARGE SCALE GENOMIC DNA]</scope>
    <source>
        <strain evidence="1 2">1017</strain>
    </source>
</reference>
<reference evidence="2" key="2">
    <citation type="submission" date="2017-01" db="EMBL/GenBank/DDBJ databases">
        <title>Genome sequencing and annotation of Geobacillus sp. 1017, a Hydrocarbon-Oxidizing Thermophilic Bacterium Isolated from a Heavy Oil Reservoir (China).</title>
        <authorList>
            <person name="Kadnikov V.V."/>
            <person name="Mardanov A.V."/>
            <person name="Poltaraus A.B."/>
            <person name="Sokolova D.S."/>
            <person name="Semenova E.M."/>
            <person name="Ravin N.V."/>
            <person name="Tourova T.P."/>
            <person name="Nazina T.N."/>
        </authorList>
    </citation>
    <scope>NUCLEOTIDE SEQUENCE [LARGE SCALE GENOMIC DNA]</scope>
    <source>
        <strain evidence="2">1017</strain>
    </source>
</reference>
<sequence length="54" mass="6140">MKRGSHFRPIASALFGAIERLIGRKRAAVCHVGENDWLFETGNRRMTAKLYSYG</sequence>
<name>A0A1Q5T0K2_9BACL</name>